<keyword evidence="5" id="KW-1133">Transmembrane helix</keyword>
<evidence type="ECO:0000256" key="5">
    <source>
        <dbReference type="ARBA" id="ARBA00022989"/>
    </source>
</evidence>
<dbReference type="PANTHER" id="PTHR14789">
    <property type="entry name" value="CHONDROLECTIN VARIANT CHODLFDELTAE"/>
    <property type="match status" value="1"/>
</dbReference>
<feature type="region of interest" description="Disordered" evidence="8">
    <location>
        <begin position="226"/>
        <end position="273"/>
    </location>
</feature>
<keyword evidence="4" id="KW-0430">Lectin</keyword>
<dbReference type="AlphaFoldDB" id="A0AAD7RZ39"/>
<dbReference type="InterPro" id="IPR051505">
    <property type="entry name" value="C-type_lectin_domain"/>
</dbReference>
<dbReference type="SUPFAM" id="SSF56436">
    <property type="entry name" value="C-type lectin-like"/>
    <property type="match status" value="1"/>
</dbReference>
<dbReference type="Gene3D" id="3.10.100.10">
    <property type="entry name" value="Mannose-Binding Protein A, subunit A"/>
    <property type="match status" value="1"/>
</dbReference>
<name>A0AAD7RZ39_9TELE</name>
<feature type="domain" description="C-type lectin" evidence="9">
    <location>
        <begin position="1"/>
        <end position="96"/>
    </location>
</feature>
<evidence type="ECO:0000313" key="11">
    <source>
        <dbReference type="Proteomes" id="UP001221898"/>
    </source>
</evidence>
<evidence type="ECO:0000259" key="9">
    <source>
        <dbReference type="PROSITE" id="PS50041"/>
    </source>
</evidence>
<dbReference type="EMBL" id="JAINUG010000141">
    <property type="protein sequence ID" value="KAJ8392965.1"/>
    <property type="molecule type" value="Genomic_DNA"/>
</dbReference>
<dbReference type="InterPro" id="IPR016186">
    <property type="entry name" value="C-type_lectin-like/link_sf"/>
</dbReference>
<dbReference type="Pfam" id="PF25444">
    <property type="entry name" value="THBD"/>
    <property type="match status" value="1"/>
</dbReference>
<keyword evidence="2" id="KW-0812">Transmembrane</keyword>
<comment type="caution">
    <text evidence="10">The sequence shown here is derived from an EMBL/GenBank/DDBJ whole genome shotgun (WGS) entry which is preliminary data.</text>
</comment>
<feature type="compositionally biased region" description="Basic and acidic residues" evidence="8">
    <location>
        <begin position="262"/>
        <end position="273"/>
    </location>
</feature>
<dbReference type="InterPro" id="IPR057350">
    <property type="entry name" value="THBD"/>
</dbReference>
<evidence type="ECO:0000256" key="8">
    <source>
        <dbReference type="SAM" id="MobiDB-lite"/>
    </source>
</evidence>
<dbReference type="PANTHER" id="PTHR14789:SF9">
    <property type="entry name" value="THROMBOMODULIN"/>
    <property type="match status" value="1"/>
</dbReference>
<evidence type="ECO:0000256" key="7">
    <source>
        <dbReference type="ARBA" id="ARBA00023180"/>
    </source>
</evidence>
<keyword evidence="7" id="KW-0325">Glycoprotein</keyword>
<proteinExistence type="predicted"/>
<comment type="subcellular location">
    <subcellularLocation>
        <location evidence="1">Membrane</location>
        <topology evidence="1">Single-pass type I membrane protein</topology>
    </subcellularLocation>
</comment>
<gene>
    <name evidence="10" type="ORF">AAFF_G00068690</name>
</gene>
<protein>
    <recommendedName>
        <fullName evidence="9">C-type lectin domain-containing protein</fullName>
    </recommendedName>
</protein>
<dbReference type="InterPro" id="IPR016187">
    <property type="entry name" value="CTDL_fold"/>
</dbReference>
<dbReference type="GO" id="GO:0016020">
    <property type="term" value="C:membrane"/>
    <property type="evidence" value="ECO:0007669"/>
    <property type="project" value="UniProtKB-SubCell"/>
</dbReference>
<dbReference type="PROSITE" id="PS50041">
    <property type="entry name" value="C_TYPE_LECTIN_2"/>
    <property type="match status" value="1"/>
</dbReference>
<accession>A0AAD7RZ39</accession>
<sequence>MCKEIGGHLMTVRSTVSSDVIYDLLSNLFEDFWIGLQLPAGRCSNTSPGLLRGYEWTTGDNSTDFTNWKSNATVCSPMCVSVSSDQKWSERPCQDKVAGYLCENNYESTCKPLKAGANESVSYSTPFGFKGEGLLALPPGSVATHSPSGIKKICAPDTDAWLGAPWSCDTENGGCEHLCHARNDVAECICKPGEGPRGVVACRCADGFEMVGGKCTDVNECMPAPSRAPGEGHRRGVHLKSRAAPKSERRRTGTSLSSPPVVHERRPGEYVAI</sequence>
<dbReference type="Pfam" id="PF00059">
    <property type="entry name" value="Lectin_C"/>
    <property type="match status" value="1"/>
</dbReference>
<dbReference type="Proteomes" id="UP001221898">
    <property type="component" value="Unassembled WGS sequence"/>
</dbReference>
<keyword evidence="6" id="KW-0472">Membrane</keyword>
<reference evidence="10" key="1">
    <citation type="journal article" date="2023" name="Science">
        <title>Genome structures resolve the early diversification of teleost fishes.</title>
        <authorList>
            <person name="Parey E."/>
            <person name="Louis A."/>
            <person name="Montfort J."/>
            <person name="Bouchez O."/>
            <person name="Roques C."/>
            <person name="Iampietro C."/>
            <person name="Lluch J."/>
            <person name="Castinel A."/>
            <person name="Donnadieu C."/>
            <person name="Desvignes T."/>
            <person name="Floi Bucao C."/>
            <person name="Jouanno E."/>
            <person name="Wen M."/>
            <person name="Mejri S."/>
            <person name="Dirks R."/>
            <person name="Jansen H."/>
            <person name="Henkel C."/>
            <person name="Chen W.J."/>
            <person name="Zahm M."/>
            <person name="Cabau C."/>
            <person name="Klopp C."/>
            <person name="Thompson A.W."/>
            <person name="Robinson-Rechavi M."/>
            <person name="Braasch I."/>
            <person name="Lecointre G."/>
            <person name="Bobe J."/>
            <person name="Postlethwait J.H."/>
            <person name="Berthelot C."/>
            <person name="Roest Crollius H."/>
            <person name="Guiguen Y."/>
        </authorList>
    </citation>
    <scope>NUCLEOTIDE SEQUENCE</scope>
    <source>
        <strain evidence="10">NC1722</strain>
    </source>
</reference>
<evidence type="ECO:0000256" key="3">
    <source>
        <dbReference type="ARBA" id="ARBA00022729"/>
    </source>
</evidence>
<dbReference type="GO" id="GO:0030246">
    <property type="term" value="F:carbohydrate binding"/>
    <property type="evidence" value="ECO:0007669"/>
    <property type="project" value="UniProtKB-KW"/>
</dbReference>
<keyword evidence="3" id="KW-0732">Signal</keyword>
<organism evidence="10 11">
    <name type="scientific">Aldrovandia affinis</name>
    <dbReference type="NCBI Taxonomy" id="143900"/>
    <lineage>
        <taxon>Eukaryota</taxon>
        <taxon>Metazoa</taxon>
        <taxon>Chordata</taxon>
        <taxon>Craniata</taxon>
        <taxon>Vertebrata</taxon>
        <taxon>Euteleostomi</taxon>
        <taxon>Actinopterygii</taxon>
        <taxon>Neopterygii</taxon>
        <taxon>Teleostei</taxon>
        <taxon>Notacanthiformes</taxon>
        <taxon>Halosauridae</taxon>
        <taxon>Aldrovandia</taxon>
    </lineage>
</organism>
<evidence type="ECO:0000256" key="6">
    <source>
        <dbReference type="ARBA" id="ARBA00023136"/>
    </source>
</evidence>
<evidence type="ECO:0000256" key="1">
    <source>
        <dbReference type="ARBA" id="ARBA00004479"/>
    </source>
</evidence>
<evidence type="ECO:0000256" key="2">
    <source>
        <dbReference type="ARBA" id="ARBA00022692"/>
    </source>
</evidence>
<keyword evidence="11" id="KW-1185">Reference proteome</keyword>
<evidence type="ECO:0000256" key="4">
    <source>
        <dbReference type="ARBA" id="ARBA00022734"/>
    </source>
</evidence>
<dbReference type="InterPro" id="IPR001304">
    <property type="entry name" value="C-type_lectin-like"/>
</dbReference>
<evidence type="ECO:0000313" key="10">
    <source>
        <dbReference type="EMBL" id="KAJ8392965.1"/>
    </source>
</evidence>